<sequence>MYSIARRTALRSVAGLSQGQASMKSAYSTTRAYSTMHDNDPELLEKEKHRNLQGKQHETSTPLHDAPGWNEHLASASEATVKADRSSHNDPEALQAHTVEYVQSRHHPEDRLSRRQDAQAKDEVAGPLASAGSTGSVESDDALSQKEQK</sequence>
<organism evidence="2 3">
    <name type="scientific">Heliocybe sulcata</name>
    <dbReference type="NCBI Taxonomy" id="5364"/>
    <lineage>
        <taxon>Eukaryota</taxon>
        <taxon>Fungi</taxon>
        <taxon>Dikarya</taxon>
        <taxon>Basidiomycota</taxon>
        <taxon>Agaricomycotina</taxon>
        <taxon>Agaricomycetes</taxon>
        <taxon>Gloeophyllales</taxon>
        <taxon>Gloeophyllaceae</taxon>
        <taxon>Heliocybe</taxon>
    </lineage>
</organism>
<feature type="compositionally biased region" description="Polar residues" evidence="1">
    <location>
        <begin position="16"/>
        <end position="33"/>
    </location>
</feature>
<gene>
    <name evidence="2" type="ORF">OE88DRAFT_1661721</name>
</gene>
<reference evidence="2 3" key="1">
    <citation type="journal article" date="2019" name="Nat. Ecol. Evol.">
        <title>Megaphylogeny resolves global patterns of mushroom evolution.</title>
        <authorList>
            <person name="Varga T."/>
            <person name="Krizsan K."/>
            <person name="Foldi C."/>
            <person name="Dima B."/>
            <person name="Sanchez-Garcia M."/>
            <person name="Sanchez-Ramirez S."/>
            <person name="Szollosi G.J."/>
            <person name="Szarkandi J.G."/>
            <person name="Papp V."/>
            <person name="Albert L."/>
            <person name="Andreopoulos W."/>
            <person name="Angelini C."/>
            <person name="Antonin V."/>
            <person name="Barry K.W."/>
            <person name="Bougher N.L."/>
            <person name="Buchanan P."/>
            <person name="Buyck B."/>
            <person name="Bense V."/>
            <person name="Catcheside P."/>
            <person name="Chovatia M."/>
            <person name="Cooper J."/>
            <person name="Damon W."/>
            <person name="Desjardin D."/>
            <person name="Finy P."/>
            <person name="Geml J."/>
            <person name="Haridas S."/>
            <person name="Hughes K."/>
            <person name="Justo A."/>
            <person name="Karasinski D."/>
            <person name="Kautmanova I."/>
            <person name="Kiss B."/>
            <person name="Kocsube S."/>
            <person name="Kotiranta H."/>
            <person name="LaButti K.M."/>
            <person name="Lechner B.E."/>
            <person name="Liimatainen K."/>
            <person name="Lipzen A."/>
            <person name="Lukacs Z."/>
            <person name="Mihaltcheva S."/>
            <person name="Morgado L.N."/>
            <person name="Niskanen T."/>
            <person name="Noordeloos M.E."/>
            <person name="Ohm R.A."/>
            <person name="Ortiz-Santana B."/>
            <person name="Ovrebo C."/>
            <person name="Racz N."/>
            <person name="Riley R."/>
            <person name="Savchenko A."/>
            <person name="Shiryaev A."/>
            <person name="Soop K."/>
            <person name="Spirin V."/>
            <person name="Szebenyi C."/>
            <person name="Tomsovsky M."/>
            <person name="Tulloss R.E."/>
            <person name="Uehling J."/>
            <person name="Grigoriev I.V."/>
            <person name="Vagvolgyi C."/>
            <person name="Papp T."/>
            <person name="Martin F.M."/>
            <person name="Miettinen O."/>
            <person name="Hibbett D.S."/>
            <person name="Nagy L.G."/>
        </authorList>
    </citation>
    <scope>NUCLEOTIDE SEQUENCE [LARGE SCALE GENOMIC DNA]</scope>
    <source>
        <strain evidence="2 3">OMC1185</strain>
    </source>
</reference>
<protein>
    <submittedName>
        <fullName evidence="2">Uncharacterized protein</fullName>
    </submittedName>
</protein>
<dbReference type="AlphaFoldDB" id="A0A5C3MYY7"/>
<proteinExistence type="predicted"/>
<evidence type="ECO:0000313" key="2">
    <source>
        <dbReference type="EMBL" id="TFK50143.1"/>
    </source>
</evidence>
<feature type="compositionally biased region" description="Basic and acidic residues" evidence="1">
    <location>
        <begin position="81"/>
        <end position="91"/>
    </location>
</feature>
<dbReference type="OrthoDB" id="529205at2759"/>
<feature type="compositionally biased region" description="Basic and acidic residues" evidence="1">
    <location>
        <begin position="106"/>
        <end position="124"/>
    </location>
</feature>
<dbReference type="EMBL" id="ML213514">
    <property type="protein sequence ID" value="TFK50143.1"/>
    <property type="molecule type" value="Genomic_DNA"/>
</dbReference>
<dbReference type="STRING" id="5364.A0A5C3MYY7"/>
<feature type="compositionally biased region" description="Basic and acidic residues" evidence="1">
    <location>
        <begin position="37"/>
        <end position="58"/>
    </location>
</feature>
<evidence type="ECO:0000313" key="3">
    <source>
        <dbReference type="Proteomes" id="UP000305948"/>
    </source>
</evidence>
<dbReference type="Proteomes" id="UP000305948">
    <property type="component" value="Unassembled WGS sequence"/>
</dbReference>
<evidence type="ECO:0000256" key="1">
    <source>
        <dbReference type="SAM" id="MobiDB-lite"/>
    </source>
</evidence>
<keyword evidence="3" id="KW-1185">Reference proteome</keyword>
<feature type="region of interest" description="Disordered" evidence="1">
    <location>
        <begin position="16"/>
        <end position="149"/>
    </location>
</feature>
<name>A0A5C3MYY7_9AGAM</name>
<accession>A0A5C3MYY7</accession>